<dbReference type="EMBL" id="JTHG01000168">
    <property type="protein sequence ID" value="KMO20523.1"/>
    <property type="molecule type" value="Genomic_DNA"/>
</dbReference>
<evidence type="ECO:0000313" key="2">
    <source>
        <dbReference type="Proteomes" id="UP000036471"/>
    </source>
</evidence>
<accession>A0ABR5H7Q1</accession>
<proteinExistence type="predicted"/>
<protein>
    <submittedName>
        <fullName evidence="1">Uncharacterized protein</fullName>
    </submittedName>
</protein>
<gene>
    <name evidence="1" type="ORF">QR79_17940</name>
</gene>
<keyword evidence="2" id="KW-1185">Reference proteome</keyword>
<comment type="caution">
    <text evidence="1">The sequence shown here is derived from an EMBL/GenBank/DDBJ whole genome shotgun (WGS) entry which is preliminary data.</text>
</comment>
<dbReference type="Proteomes" id="UP000036471">
    <property type="component" value="Unassembled WGS sequence"/>
</dbReference>
<evidence type="ECO:0000313" key="1">
    <source>
        <dbReference type="EMBL" id="KMO20523.1"/>
    </source>
</evidence>
<organism evidence="1 2">
    <name type="scientific">Methylobacterium indicum</name>
    <dbReference type="NCBI Taxonomy" id="1775910"/>
    <lineage>
        <taxon>Bacteria</taxon>
        <taxon>Pseudomonadati</taxon>
        <taxon>Pseudomonadota</taxon>
        <taxon>Alphaproteobacteria</taxon>
        <taxon>Hyphomicrobiales</taxon>
        <taxon>Methylobacteriaceae</taxon>
        <taxon>Methylobacterium</taxon>
    </lineage>
</organism>
<name>A0ABR5H7Q1_9HYPH</name>
<reference evidence="1 2" key="1">
    <citation type="submission" date="2014-11" db="EMBL/GenBank/DDBJ databases">
        <title>Comparative genomics of Methylobacterium species.</title>
        <authorList>
            <person name="Chaudhry V."/>
            <person name="Patil P.B."/>
        </authorList>
    </citation>
    <scope>NUCLEOTIDE SEQUENCE [LARGE SCALE GENOMIC DNA]</scope>
    <source>
        <strain evidence="1 2">SE3.6</strain>
    </source>
</reference>
<sequence>MDLAAKTLLDLIALYDVYEHARNGLAMSTSRGFGRSCEIMVTDEGERLGSVREAIYDELKRRNPADVYEAEQRGTCLVRFAADCCEWDEVAEIAAETKAWLHRLSMEAAA</sequence>